<sequence length="86" mass="10401">MFLQVVKVVIAGILGGILLFAVPFFLFKALFFFLFLGLVFRLFAGRFFGFRRPRRFDFDFDDYQRFRPYEGKERLRDYLNENPKNI</sequence>
<evidence type="ECO:0000313" key="3">
    <source>
        <dbReference type="Proteomes" id="UP000323994"/>
    </source>
</evidence>
<accession>A0A5M8Q6I7</accession>
<dbReference type="Proteomes" id="UP000323994">
    <property type="component" value="Unassembled WGS sequence"/>
</dbReference>
<evidence type="ECO:0000313" key="2">
    <source>
        <dbReference type="EMBL" id="KAA6430496.1"/>
    </source>
</evidence>
<keyword evidence="1" id="KW-0472">Membrane</keyword>
<keyword evidence="1" id="KW-1133">Transmembrane helix</keyword>
<keyword evidence="1" id="KW-0812">Transmembrane</keyword>
<keyword evidence="3" id="KW-1185">Reference proteome</keyword>
<reference evidence="2 3" key="1">
    <citation type="submission" date="2019-05" db="EMBL/GenBank/DDBJ databases">
        <authorList>
            <person name="Qu J.-H."/>
        </authorList>
    </citation>
    <scope>NUCLEOTIDE SEQUENCE [LARGE SCALE GENOMIC DNA]</scope>
    <source>
        <strain evidence="2 3">NS28</strain>
    </source>
</reference>
<comment type="caution">
    <text evidence="2">The sequence shown here is derived from an EMBL/GenBank/DDBJ whole genome shotgun (WGS) entry which is preliminary data.</text>
</comment>
<gene>
    <name evidence="2" type="ORF">FEM33_26220</name>
</gene>
<protein>
    <submittedName>
        <fullName evidence="2">Uncharacterized protein</fullName>
    </submittedName>
</protein>
<dbReference type="AlphaFoldDB" id="A0A5M8Q6I7"/>
<dbReference type="RefSeq" id="WP_139014925.1">
    <property type="nucleotide sequence ID" value="NZ_VBSN01000076.1"/>
</dbReference>
<name>A0A5M8Q6I7_9BACT</name>
<feature type="transmembrane region" description="Helical" evidence="1">
    <location>
        <begin position="31"/>
        <end position="49"/>
    </location>
</feature>
<proteinExistence type="predicted"/>
<feature type="transmembrane region" description="Helical" evidence="1">
    <location>
        <begin position="5"/>
        <end position="25"/>
    </location>
</feature>
<evidence type="ECO:0000256" key="1">
    <source>
        <dbReference type="SAM" id="Phobius"/>
    </source>
</evidence>
<dbReference type="EMBL" id="VBSN01000076">
    <property type="protein sequence ID" value="KAA6430496.1"/>
    <property type="molecule type" value="Genomic_DNA"/>
</dbReference>
<organism evidence="2 3">
    <name type="scientific">Dyadobacter flavalbus</name>
    <dbReference type="NCBI Taxonomy" id="2579942"/>
    <lineage>
        <taxon>Bacteria</taxon>
        <taxon>Pseudomonadati</taxon>
        <taxon>Bacteroidota</taxon>
        <taxon>Cytophagia</taxon>
        <taxon>Cytophagales</taxon>
        <taxon>Spirosomataceae</taxon>
        <taxon>Dyadobacter</taxon>
    </lineage>
</organism>